<gene>
    <name evidence="2" type="ORF">ACFOKA_00095</name>
</gene>
<dbReference type="EMBL" id="JBHRSL010000001">
    <property type="protein sequence ID" value="MFC3050294.1"/>
    <property type="molecule type" value="Genomic_DNA"/>
</dbReference>
<dbReference type="Pfam" id="PF06035">
    <property type="entry name" value="Peptidase_C93"/>
    <property type="match status" value="1"/>
</dbReference>
<feature type="signal peptide" evidence="1">
    <location>
        <begin position="1"/>
        <end position="28"/>
    </location>
</feature>
<evidence type="ECO:0000313" key="2">
    <source>
        <dbReference type="EMBL" id="MFC3050294.1"/>
    </source>
</evidence>
<sequence length="232" mass="27159">MSFTFFNRIALLLAVLLVQSVTANGAYAQESTKWSLFGSMEIPSTNMKAFGKWTEMWRRYNLPRREEVAPETVDEVYKCRGRYRARCNREAWETFLGETDTSDFMKTLADVNHYMNRSPYIVDPVNWGIPDYWATPNEFFMKDGDCEDYAISKYVTLKRLGFDTSKMRVVILQDENLRAAHAILAVEYDGEIYILDNQVDAVLPQGQILHYRPVYSINETGWWLHKVKRFTQ</sequence>
<protein>
    <submittedName>
        <fullName evidence="2">Transglutaminase-like cysteine peptidase</fullName>
    </submittedName>
</protein>
<dbReference type="PANTHER" id="PTHR39327:SF1">
    <property type="entry name" value="BLR5470 PROTEIN"/>
    <property type="match status" value="1"/>
</dbReference>
<dbReference type="RefSeq" id="WP_194214694.1">
    <property type="nucleotide sequence ID" value="NZ_CP061205.1"/>
</dbReference>
<organism evidence="2 3">
    <name type="scientific">Kordiimonas pumila</name>
    <dbReference type="NCBI Taxonomy" id="2161677"/>
    <lineage>
        <taxon>Bacteria</taxon>
        <taxon>Pseudomonadati</taxon>
        <taxon>Pseudomonadota</taxon>
        <taxon>Alphaproteobacteria</taxon>
        <taxon>Kordiimonadales</taxon>
        <taxon>Kordiimonadaceae</taxon>
        <taxon>Kordiimonas</taxon>
    </lineage>
</organism>
<evidence type="ECO:0000256" key="1">
    <source>
        <dbReference type="SAM" id="SignalP"/>
    </source>
</evidence>
<keyword evidence="1" id="KW-0732">Signal</keyword>
<dbReference type="Proteomes" id="UP001595444">
    <property type="component" value="Unassembled WGS sequence"/>
</dbReference>
<feature type="chain" id="PRO_5047538647" evidence="1">
    <location>
        <begin position="29"/>
        <end position="232"/>
    </location>
</feature>
<dbReference type="InterPro" id="IPR010319">
    <property type="entry name" value="Transglutaminase-like_Cys_pept"/>
</dbReference>
<dbReference type="Gene3D" id="3.10.620.30">
    <property type="match status" value="1"/>
</dbReference>
<accession>A0ABV7D018</accession>
<name>A0ABV7D018_9PROT</name>
<evidence type="ECO:0000313" key="3">
    <source>
        <dbReference type="Proteomes" id="UP001595444"/>
    </source>
</evidence>
<dbReference type="PANTHER" id="PTHR39327">
    <property type="match status" value="1"/>
</dbReference>
<keyword evidence="3" id="KW-1185">Reference proteome</keyword>
<proteinExistence type="predicted"/>
<comment type="caution">
    <text evidence="2">The sequence shown here is derived from an EMBL/GenBank/DDBJ whole genome shotgun (WGS) entry which is preliminary data.</text>
</comment>
<reference evidence="3" key="1">
    <citation type="journal article" date="2019" name="Int. J. Syst. Evol. Microbiol.">
        <title>The Global Catalogue of Microorganisms (GCM) 10K type strain sequencing project: providing services to taxonomists for standard genome sequencing and annotation.</title>
        <authorList>
            <consortium name="The Broad Institute Genomics Platform"/>
            <consortium name="The Broad Institute Genome Sequencing Center for Infectious Disease"/>
            <person name="Wu L."/>
            <person name="Ma J."/>
        </authorList>
    </citation>
    <scope>NUCLEOTIDE SEQUENCE [LARGE SCALE GENOMIC DNA]</scope>
    <source>
        <strain evidence="3">KCTC 62164</strain>
    </source>
</reference>